<keyword evidence="3" id="KW-0804">Transcription</keyword>
<dbReference type="InterPro" id="IPR018060">
    <property type="entry name" value="HTH_AraC"/>
</dbReference>
<gene>
    <name evidence="5" type="ORF">DWE98_27790</name>
</gene>
<dbReference type="AlphaFoldDB" id="A0A370KXU3"/>
<dbReference type="PANTHER" id="PTHR43280:SF32">
    <property type="entry name" value="TRANSCRIPTIONAL REGULATORY PROTEIN"/>
    <property type="match status" value="1"/>
</dbReference>
<evidence type="ECO:0000256" key="1">
    <source>
        <dbReference type="ARBA" id="ARBA00023015"/>
    </source>
</evidence>
<protein>
    <submittedName>
        <fullName evidence="5">AraC family transcriptional regulator</fullName>
    </submittedName>
</protein>
<keyword evidence="1" id="KW-0805">Transcription regulation</keyword>
<keyword evidence="6" id="KW-1185">Reference proteome</keyword>
<dbReference type="PRINTS" id="PR00032">
    <property type="entry name" value="HTHARAC"/>
</dbReference>
<proteinExistence type="predicted"/>
<evidence type="ECO:0000259" key="4">
    <source>
        <dbReference type="PROSITE" id="PS01124"/>
    </source>
</evidence>
<dbReference type="PROSITE" id="PS01124">
    <property type="entry name" value="HTH_ARAC_FAMILY_2"/>
    <property type="match status" value="1"/>
</dbReference>
<evidence type="ECO:0000256" key="2">
    <source>
        <dbReference type="ARBA" id="ARBA00023125"/>
    </source>
</evidence>
<dbReference type="EMBL" id="QQTP01000027">
    <property type="protein sequence ID" value="RDJ19819.1"/>
    <property type="molecule type" value="Genomic_DNA"/>
</dbReference>
<keyword evidence="2" id="KW-0238">DNA-binding</keyword>
<comment type="caution">
    <text evidence="5">The sequence shown here is derived from an EMBL/GenBank/DDBJ whole genome shotgun (WGS) entry which is preliminary data.</text>
</comment>
<dbReference type="SUPFAM" id="SSF46689">
    <property type="entry name" value="Homeodomain-like"/>
    <property type="match status" value="1"/>
</dbReference>
<dbReference type="InterPro" id="IPR009057">
    <property type="entry name" value="Homeodomain-like_sf"/>
</dbReference>
<evidence type="ECO:0000313" key="6">
    <source>
        <dbReference type="Proteomes" id="UP000255207"/>
    </source>
</evidence>
<evidence type="ECO:0000256" key="3">
    <source>
        <dbReference type="ARBA" id="ARBA00023163"/>
    </source>
</evidence>
<dbReference type="PANTHER" id="PTHR43280">
    <property type="entry name" value="ARAC-FAMILY TRANSCRIPTIONAL REGULATOR"/>
    <property type="match status" value="1"/>
</dbReference>
<name>A0A370KXU3_9HYPH</name>
<feature type="domain" description="HTH araC/xylS-type" evidence="4">
    <location>
        <begin position="51"/>
        <end position="149"/>
    </location>
</feature>
<dbReference type="Pfam" id="PF12833">
    <property type="entry name" value="HTH_18"/>
    <property type="match status" value="1"/>
</dbReference>
<organism evidence="5 6">
    <name type="scientific">Bosea caraganae</name>
    <dbReference type="NCBI Taxonomy" id="2763117"/>
    <lineage>
        <taxon>Bacteria</taxon>
        <taxon>Pseudomonadati</taxon>
        <taxon>Pseudomonadota</taxon>
        <taxon>Alphaproteobacteria</taxon>
        <taxon>Hyphomicrobiales</taxon>
        <taxon>Boseaceae</taxon>
        <taxon>Bosea</taxon>
    </lineage>
</organism>
<reference evidence="6" key="1">
    <citation type="submission" date="2018-07" db="EMBL/GenBank/DDBJ databases">
        <authorList>
            <person name="Safronova V.I."/>
            <person name="Chirak E.R."/>
            <person name="Sazanova A.L."/>
        </authorList>
    </citation>
    <scope>NUCLEOTIDE SEQUENCE [LARGE SCALE GENOMIC DNA]</scope>
    <source>
        <strain evidence="6">RCAM04685</strain>
    </source>
</reference>
<dbReference type="GO" id="GO:0043565">
    <property type="term" value="F:sequence-specific DNA binding"/>
    <property type="evidence" value="ECO:0007669"/>
    <property type="project" value="InterPro"/>
</dbReference>
<evidence type="ECO:0000313" key="5">
    <source>
        <dbReference type="EMBL" id="RDJ19819.1"/>
    </source>
</evidence>
<dbReference type="GO" id="GO:0003700">
    <property type="term" value="F:DNA-binding transcription factor activity"/>
    <property type="evidence" value="ECO:0007669"/>
    <property type="project" value="InterPro"/>
</dbReference>
<dbReference type="InterPro" id="IPR020449">
    <property type="entry name" value="Tscrpt_reg_AraC-type_HTH"/>
</dbReference>
<dbReference type="SMART" id="SM00342">
    <property type="entry name" value="HTH_ARAC"/>
    <property type="match status" value="1"/>
</dbReference>
<sequence length="156" mass="17840">MSFDDQLDITSSHKSFLLRNQLYTLIARLAIAHSCADDTAEHSPCHLNRFNRFRQAVEKDFRKLHKIGEYARILGYSEKTLTRSILSSAGVSPKSFLSQRIVLEAKRLLIHTTQTVSAIAHQIGFDEPSNFIKFFKRETGCAPTEFRRLNSGLEIR</sequence>
<dbReference type="Gene3D" id="1.10.10.60">
    <property type="entry name" value="Homeodomain-like"/>
    <property type="match status" value="1"/>
</dbReference>
<dbReference type="Proteomes" id="UP000255207">
    <property type="component" value="Unassembled WGS sequence"/>
</dbReference>
<accession>A0A370KXU3</accession>